<dbReference type="PANTHER" id="PTHR34699">
    <property type="match status" value="1"/>
</dbReference>
<reference evidence="14" key="1">
    <citation type="submission" date="2021-01" db="EMBL/GenBank/DDBJ databases">
        <authorList>
            <person name="Corre E."/>
            <person name="Pelletier E."/>
            <person name="Niang G."/>
            <person name="Scheremetjew M."/>
            <person name="Finn R."/>
            <person name="Kale V."/>
            <person name="Holt S."/>
            <person name="Cochrane G."/>
            <person name="Meng A."/>
            <person name="Brown T."/>
            <person name="Cohen L."/>
        </authorList>
    </citation>
    <scope>NUCLEOTIDE SEQUENCE</scope>
    <source>
        <strain evidence="14">GSO104</strain>
    </source>
</reference>
<dbReference type="InterPro" id="IPR050299">
    <property type="entry name" value="YjjX_NTPase"/>
</dbReference>
<dbReference type="SUPFAM" id="SSF52972">
    <property type="entry name" value="ITPase-like"/>
    <property type="match status" value="2"/>
</dbReference>
<feature type="domain" description="Non-canonical purine NTP phosphatase/PRRC1" evidence="13">
    <location>
        <begin position="172"/>
        <end position="243"/>
    </location>
</feature>
<dbReference type="GO" id="GO:0103023">
    <property type="term" value="F:ITPase activity"/>
    <property type="evidence" value="ECO:0007669"/>
    <property type="project" value="UniProtKB-EC"/>
</dbReference>
<evidence type="ECO:0000256" key="8">
    <source>
        <dbReference type="ARBA" id="ARBA00023211"/>
    </source>
</evidence>
<dbReference type="InterPro" id="IPR029001">
    <property type="entry name" value="ITPase-like_fam"/>
</dbReference>
<dbReference type="InterPro" id="IPR026533">
    <property type="entry name" value="NTPase/PRRC1"/>
</dbReference>
<evidence type="ECO:0000256" key="12">
    <source>
        <dbReference type="SAM" id="MobiDB-lite"/>
    </source>
</evidence>
<organism evidence="14">
    <name type="scientific">Ditylum brightwellii</name>
    <dbReference type="NCBI Taxonomy" id="49249"/>
    <lineage>
        <taxon>Eukaryota</taxon>
        <taxon>Sar</taxon>
        <taxon>Stramenopiles</taxon>
        <taxon>Ochrophyta</taxon>
        <taxon>Bacillariophyta</taxon>
        <taxon>Mediophyceae</taxon>
        <taxon>Lithodesmiophycidae</taxon>
        <taxon>Lithodesmiales</taxon>
        <taxon>Lithodesmiaceae</taxon>
        <taxon>Ditylum</taxon>
    </lineage>
</organism>
<keyword evidence="3" id="KW-0479">Metal-binding</keyword>
<dbReference type="GO" id="GO:0000166">
    <property type="term" value="F:nucleotide binding"/>
    <property type="evidence" value="ECO:0007669"/>
    <property type="project" value="UniProtKB-KW"/>
</dbReference>
<evidence type="ECO:0000256" key="4">
    <source>
        <dbReference type="ARBA" id="ARBA00022741"/>
    </source>
</evidence>
<evidence type="ECO:0000256" key="1">
    <source>
        <dbReference type="ARBA" id="ARBA00001936"/>
    </source>
</evidence>
<evidence type="ECO:0000256" key="2">
    <source>
        <dbReference type="ARBA" id="ARBA00001946"/>
    </source>
</evidence>
<comment type="cofactor">
    <cofactor evidence="2">
        <name>Mg(2+)</name>
        <dbReference type="ChEBI" id="CHEBI:18420"/>
    </cofactor>
</comment>
<dbReference type="Gene3D" id="3.90.950.10">
    <property type="match status" value="1"/>
</dbReference>
<dbReference type="Pfam" id="PF01931">
    <property type="entry name" value="NTPase_I-T"/>
    <property type="match status" value="2"/>
</dbReference>
<dbReference type="AlphaFoldDB" id="A0A6V2C590"/>
<comment type="catalytic activity">
    <reaction evidence="10">
        <text>ITP + H2O = IDP + phosphate + H(+)</text>
        <dbReference type="Rhea" id="RHEA:28330"/>
        <dbReference type="ChEBI" id="CHEBI:15377"/>
        <dbReference type="ChEBI" id="CHEBI:15378"/>
        <dbReference type="ChEBI" id="CHEBI:43474"/>
        <dbReference type="ChEBI" id="CHEBI:58280"/>
        <dbReference type="ChEBI" id="CHEBI:61402"/>
        <dbReference type="EC" id="3.6.1.73"/>
    </reaction>
</comment>
<gene>
    <name evidence="14" type="ORF">DBRI00130_LOCUS6693</name>
</gene>
<comment type="cofactor">
    <cofactor evidence="1">
        <name>Mn(2+)</name>
        <dbReference type="ChEBI" id="CHEBI:29035"/>
    </cofactor>
</comment>
<dbReference type="GO" id="GO:0006772">
    <property type="term" value="P:thiamine metabolic process"/>
    <property type="evidence" value="ECO:0007669"/>
    <property type="project" value="TreeGrafter"/>
</dbReference>
<dbReference type="EMBL" id="HBNS01008248">
    <property type="protein sequence ID" value="CAE4591451.1"/>
    <property type="molecule type" value="Transcribed_RNA"/>
</dbReference>
<dbReference type="EC" id="3.6.1.73" evidence="9"/>
<keyword evidence="4" id="KW-0547">Nucleotide-binding</keyword>
<feature type="region of interest" description="Disordered" evidence="12">
    <location>
        <begin position="50"/>
        <end position="96"/>
    </location>
</feature>
<keyword evidence="5" id="KW-0378">Hydrolase</keyword>
<name>A0A6V2C590_9STRA</name>
<evidence type="ECO:0000256" key="5">
    <source>
        <dbReference type="ARBA" id="ARBA00022801"/>
    </source>
</evidence>
<keyword evidence="7" id="KW-0546">Nucleotide metabolism</keyword>
<feature type="compositionally biased region" description="Polar residues" evidence="12">
    <location>
        <begin position="50"/>
        <end position="59"/>
    </location>
</feature>
<feature type="domain" description="Non-canonical purine NTP phosphatase/PRRC1" evidence="13">
    <location>
        <begin position="15"/>
        <end position="147"/>
    </location>
</feature>
<evidence type="ECO:0000256" key="10">
    <source>
        <dbReference type="ARBA" id="ARBA00048174"/>
    </source>
</evidence>
<keyword evidence="8" id="KW-0464">Manganese</keyword>
<evidence type="ECO:0000313" key="14">
    <source>
        <dbReference type="EMBL" id="CAE4591451.1"/>
    </source>
</evidence>
<proteinExistence type="predicted"/>
<keyword evidence="6" id="KW-0460">Magnesium</keyword>
<comment type="catalytic activity">
    <reaction evidence="11">
        <text>XTP + H2O = XDP + phosphate + H(+)</text>
        <dbReference type="Rhea" id="RHEA:28406"/>
        <dbReference type="ChEBI" id="CHEBI:15377"/>
        <dbReference type="ChEBI" id="CHEBI:15378"/>
        <dbReference type="ChEBI" id="CHEBI:43474"/>
        <dbReference type="ChEBI" id="CHEBI:59884"/>
        <dbReference type="ChEBI" id="CHEBI:61314"/>
        <dbReference type="EC" id="3.6.1.73"/>
    </reaction>
</comment>
<evidence type="ECO:0000256" key="6">
    <source>
        <dbReference type="ARBA" id="ARBA00022842"/>
    </source>
</evidence>
<evidence type="ECO:0000259" key="13">
    <source>
        <dbReference type="Pfam" id="PF01931"/>
    </source>
</evidence>
<protein>
    <recommendedName>
        <fullName evidence="9">inosine/xanthosine triphosphatase</fullName>
        <ecNumber evidence="9">3.6.1.73</ecNumber>
    </recommendedName>
</protein>
<evidence type="ECO:0000256" key="11">
    <source>
        <dbReference type="ARBA" id="ARBA00048781"/>
    </source>
</evidence>
<dbReference type="PANTHER" id="PTHR34699:SF2">
    <property type="entry name" value="NON-CANONICAL PURINE NTP PHOSPHATASE_PRRC1 DOMAIN-CONTAINING PROTEIN"/>
    <property type="match status" value="1"/>
</dbReference>
<evidence type="ECO:0000256" key="7">
    <source>
        <dbReference type="ARBA" id="ARBA00023080"/>
    </source>
</evidence>
<evidence type="ECO:0000256" key="9">
    <source>
        <dbReference type="ARBA" id="ARBA00038901"/>
    </source>
</evidence>
<dbReference type="GO" id="GO:0009117">
    <property type="term" value="P:nucleotide metabolic process"/>
    <property type="evidence" value="ECO:0007669"/>
    <property type="project" value="UniProtKB-KW"/>
</dbReference>
<evidence type="ECO:0000256" key="3">
    <source>
        <dbReference type="ARBA" id="ARBA00022723"/>
    </source>
</evidence>
<dbReference type="GO" id="GO:0046872">
    <property type="term" value="F:metal ion binding"/>
    <property type="evidence" value="ECO:0007669"/>
    <property type="project" value="UniProtKB-KW"/>
</dbReference>
<sequence>MPNKEQPTVIRIAVGSANPCKIEAVRSAFESTFQRRREGEEGNSVHIVITSHSVPSGVSDQPHGDEETRKGARNRAKAAWDDAVKDAEEEGDAEKKPDFAVGLEGGVEELRSKGERDDEDGNSLWCMAWMAIIGSGNKKCTMAMSVDSTYVPKEEGNNNGGITTACTGGKFVWGYGRTGSFLLPPEITKLVHGGMELGDADDAVFRRVNSKHGGGTVGVLTDGMIDRSGYYDHALKLALVPWIRPELYIYNK</sequence>
<accession>A0A6V2C590</accession>